<dbReference type="EMBL" id="QJNS01000172">
    <property type="protein sequence ID" value="RYO84094.1"/>
    <property type="molecule type" value="Genomic_DNA"/>
</dbReference>
<feature type="compositionally biased region" description="Low complexity" evidence="1">
    <location>
        <begin position="394"/>
        <end position="403"/>
    </location>
</feature>
<reference evidence="2 3" key="1">
    <citation type="submission" date="2018-06" db="EMBL/GenBank/DDBJ databases">
        <title>Complete Genomes of Monosporascus.</title>
        <authorList>
            <person name="Robinson A.J."/>
            <person name="Natvig D.O."/>
        </authorList>
    </citation>
    <scope>NUCLEOTIDE SEQUENCE [LARGE SCALE GENOMIC DNA]</scope>
    <source>
        <strain evidence="2 3">CBS 609.92</strain>
    </source>
</reference>
<evidence type="ECO:0008006" key="4">
    <source>
        <dbReference type="Google" id="ProtNLM"/>
    </source>
</evidence>
<feature type="region of interest" description="Disordered" evidence="1">
    <location>
        <begin position="386"/>
        <end position="460"/>
    </location>
</feature>
<feature type="compositionally biased region" description="Low complexity" evidence="1">
    <location>
        <begin position="356"/>
        <end position="374"/>
    </location>
</feature>
<feature type="region of interest" description="Disordered" evidence="1">
    <location>
        <begin position="350"/>
        <end position="374"/>
    </location>
</feature>
<gene>
    <name evidence="2" type="ORF">DL762_005840</name>
</gene>
<organism evidence="2 3">
    <name type="scientific">Monosporascus cannonballus</name>
    <dbReference type="NCBI Taxonomy" id="155416"/>
    <lineage>
        <taxon>Eukaryota</taxon>
        <taxon>Fungi</taxon>
        <taxon>Dikarya</taxon>
        <taxon>Ascomycota</taxon>
        <taxon>Pezizomycotina</taxon>
        <taxon>Sordariomycetes</taxon>
        <taxon>Xylariomycetidae</taxon>
        <taxon>Xylariales</taxon>
        <taxon>Xylariales incertae sedis</taxon>
        <taxon>Monosporascus</taxon>
    </lineage>
</organism>
<accession>A0ABY0H733</accession>
<comment type="caution">
    <text evidence="2">The sequence shown here is derived from an EMBL/GenBank/DDBJ whole genome shotgun (WGS) entry which is preliminary data.</text>
</comment>
<sequence length="808" mass="88695">MASYDYIPFEGDNGEPNGPGCKRKFETPTPDPEARESKRLRMGARPVGISHCNSSSSPLSTVPSETVPTQHGFHVLQAQREAYEDNFGPDYHAYAFKELKNAVERFENINSDGLLDEEALNYLSSKLRENILARHRQMNCSSSQAPSSDDLSDGACSQAASSGSSSNTSSTRSSPERSPFLAALDRHNSNSPDADLVDMGDCHFTQSPAEMTASTASNRYISTPPASCSDSGHKSVDTSRDILPSYVEGGTNPITLCSYTNVGNDPDISSSYADAGIVPITSCAHTDVATNTVTSSYTEASTQTNPIPATSSNIELWKRQLELIRRPQPVVPYDYPTTVVKCLLREPEKTATAIQPSPRAPRTSSSPSSFSDKQKVVAVVDLLSSDDEDEDDNNNSNNNANKVPGSIRVGGSDHQNHDLVARPGGPGQQYIDLGNGPHHGGEAYYGGGSPSPSTEEDPDELDMRGRIEDFYGLARGSAGTEQSRRRLRYQANADLYRVKPSPAAGLQLRLDDYLREVGSTHRRDVGFQIGETLRHTSWGVTGGLDAASAERAWRRERGTRVLRGLPLVEDVRFLVPGNYGEPEGDCYWRALSFHLYGGGGHWDLVKAEHLAYVHHVLTHERHPRHELYAGHLNARFFDTAAPSTGERDGGYSFKANIWQVLHMAHAWTPALMQQVSADLYNICVVTFAAQSSASPSSSSRDSSSVIAVTETTMRGAYNSRHVFLLYVDDSHFQPLMPTDYYAWEFQYPRPTAADTARYRFAPKAPSSRGALEHAWRCEFTASVLPPVPRLHGCYVDKLRRYMGSRPSI</sequence>
<dbReference type="CDD" id="cd22744">
    <property type="entry name" value="OTU"/>
    <property type="match status" value="1"/>
</dbReference>
<keyword evidence="3" id="KW-1185">Reference proteome</keyword>
<evidence type="ECO:0000313" key="2">
    <source>
        <dbReference type="EMBL" id="RYO84094.1"/>
    </source>
</evidence>
<proteinExistence type="predicted"/>
<name>A0ABY0H733_9PEZI</name>
<evidence type="ECO:0000313" key="3">
    <source>
        <dbReference type="Proteomes" id="UP000294003"/>
    </source>
</evidence>
<protein>
    <recommendedName>
        <fullName evidence="4">OTU domain-containing protein</fullName>
    </recommendedName>
</protein>
<feature type="region of interest" description="Disordered" evidence="1">
    <location>
        <begin position="141"/>
        <end position="178"/>
    </location>
</feature>
<feature type="region of interest" description="Disordered" evidence="1">
    <location>
        <begin position="1"/>
        <end position="37"/>
    </location>
</feature>
<dbReference type="Proteomes" id="UP000294003">
    <property type="component" value="Unassembled WGS sequence"/>
</dbReference>
<feature type="compositionally biased region" description="Low complexity" evidence="1">
    <location>
        <begin position="157"/>
        <end position="178"/>
    </location>
</feature>
<evidence type="ECO:0000256" key="1">
    <source>
        <dbReference type="SAM" id="MobiDB-lite"/>
    </source>
</evidence>